<dbReference type="SMART" id="SM00304">
    <property type="entry name" value="HAMP"/>
    <property type="match status" value="1"/>
</dbReference>
<evidence type="ECO:0000313" key="9">
    <source>
        <dbReference type="EMBL" id="MBK1877398.1"/>
    </source>
</evidence>
<reference evidence="9" key="1">
    <citation type="submission" date="2021-01" db="EMBL/GenBank/DDBJ databases">
        <title>Modified the classification status of verrucomicrobia.</title>
        <authorList>
            <person name="Feng X."/>
        </authorList>
    </citation>
    <scope>NUCLEOTIDE SEQUENCE</scope>
    <source>
        <strain evidence="9">KCTC 13126</strain>
    </source>
</reference>
<feature type="transmembrane region" description="Helical" evidence="7">
    <location>
        <begin position="12"/>
        <end position="34"/>
    </location>
</feature>
<dbReference type="PANTHER" id="PTHR45436">
    <property type="entry name" value="SENSOR HISTIDINE KINASE YKOH"/>
    <property type="match status" value="1"/>
</dbReference>
<protein>
    <recommendedName>
        <fullName evidence="2">histidine kinase</fullName>
        <ecNumber evidence="2">2.7.13.3</ecNumber>
    </recommendedName>
</protein>
<comment type="catalytic activity">
    <reaction evidence="1">
        <text>ATP + protein L-histidine = ADP + protein N-phospho-L-histidine.</text>
        <dbReference type="EC" id="2.7.13.3"/>
    </reaction>
</comment>
<keyword evidence="10" id="KW-1185">Reference proteome</keyword>
<dbReference type="GO" id="GO:0004673">
    <property type="term" value="F:protein histidine kinase activity"/>
    <property type="evidence" value="ECO:0007669"/>
    <property type="project" value="UniProtKB-EC"/>
</dbReference>
<gene>
    <name evidence="9" type="ORF">JIN87_11010</name>
</gene>
<dbReference type="InterPro" id="IPR003660">
    <property type="entry name" value="HAMP_dom"/>
</dbReference>
<dbReference type="EMBL" id="JAENIL010000017">
    <property type="protein sequence ID" value="MBK1877398.1"/>
    <property type="molecule type" value="Genomic_DNA"/>
</dbReference>
<name>A0A934S1I9_9BACT</name>
<evidence type="ECO:0000259" key="8">
    <source>
        <dbReference type="PROSITE" id="PS50885"/>
    </source>
</evidence>
<dbReference type="GO" id="GO:0016020">
    <property type="term" value="C:membrane"/>
    <property type="evidence" value="ECO:0007669"/>
    <property type="project" value="InterPro"/>
</dbReference>
<evidence type="ECO:0000256" key="5">
    <source>
        <dbReference type="ARBA" id="ARBA00022777"/>
    </source>
</evidence>
<keyword evidence="4" id="KW-0808">Transferase</keyword>
<dbReference type="SUPFAM" id="SSF158472">
    <property type="entry name" value="HAMP domain-like"/>
    <property type="match status" value="1"/>
</dbReference>
<proteinExistence type="predicted"/>
<feature type="transmembrane region" description="Helical" evidence="7">
    <location>
        <begin position="188"/>
        <end position="208"/>
    </location>
</feature>
<keyword evidence="7" id="KW-0812">Transmembrane</keyword>
<dbReference type="GO" id="GO:0000160">
    <property type="term" value="P:phosphorelay signal transduction system"/>
    <property type="evidence" value="ECO:0007669"/>
    <property type="project" value="UniProtKB-KW"/>
</dbReference>
<dbReference type="RefSeq" id="WP_200355610.1">
    <property type="nucleotide sequence ID" value="NZ_JAENIL010000017.1"/>
</dbReference>
<evidence type="ECO:0000256" key="4">
    <source>
        <dbReference type="ARBA" id="ARBA00022679"/>
    </source>
</evidence>
<evidence type="ECO:0000256" key="3">
    <source>
        <dbReference type="ARBA" id="ARBA00022553"/>
    </source>
</evidence>
<comment type="caution">
    <text evidence="9">The sequence shown here is derived from an EMBL/GenBank/DDBJ whole genome shotgun (WGS) entry which is preliminary data.</text>
</comment>
<dbReference type="Proteomes" id="UP000617628">
    <property type="component" value="Unassembled WGS sequence"/>
</dbReference>
<keyword evidence="6" id="KW-0902">Two-component regulatory system</keyword>
<dbReference type="Gene3D" id="6.10.340.10">
    <property type="match status" value="1"/>
</dbReference>
<dbReference type="AlphaFoldDB" id="A0A934S1I9"/>
<dbReference type="PROSITE" id="PS50885">
    <property type="entry name" value="HAMP"/>
    <property type="match status" value="1"/>
</dbReference>
<dbReference type="PANTHER" id="PTHR45436:SF5">
    <property type="entry name" value="SENSOR HISTIDINE KINASE TRCS"/>
    <property type="match status" value="1"/>
</dbReference>
<evidence type="ECO:0000256" key="2">
    <source>
        <dbReference type="ARBA" id="ARBA00012438"/>
    </source>
</evidence>
<evidence type="ECO:0000256" key="7">
    <source>
        <dbReference type="SAM" id="Phobius"/>
    </source>
</evidence>
<organism evidence="9 10">
    <name type="scientific">Pelagicoccus mobilis</name>
    <dbReference type="NCBI Taxonomy" id="415221"/>
    <lineage>
        <taxon>Bacteria</taxon>
        <taxon>Pseudomonadati</taxon>
        <taxon>Verrucomicrobiota</taxon>
        <taxon>Opitutia</taxon>
        <taxon>Puniceicoccales</taxon>
        <taxon>Pelagicoccaceae</taxon>
        <taxon>Pelagicoccus</taxon>
    </lineage>
</organism>
<keyword evidence="7" id="KW-0472">Membrane</keyword>
<keyword evidence="3" id="KW-0597">Phosphoprotein</keyword>
<dbReference type="InterPro" id="IPR050428">
    <property type="entry name" value="TCS_sensor_his_kinase"/>
</dbReference>
<dbReference type="CDD" id="cd06225">
    <property type="entry name" value="HAMP"/>
    <property type="match status" value="1"/>
</dbReference>
<evidence type="ECO:0000313" key="10">
    <source>
        <dbReference type="Proteomes" id="UP000617628"/>
    </source>
</evidence>
<evidence type="ECO:0000256" key="1">
    <source>
        <dbReference type="ARBA" id="ARBA00000085"/>
    </source>
</evidence>
<dbReference type="Pfam" id="PF00672">
    <property type="entry name" value="HAMP"/>
    <property type="match status" value="1"/>
</dbReference>
<sequence>MKLSFPLHRKLFVSHFLTTFIVSSALGVFVYLMAQESILEQLQHRLSSSAALISREIDANTLRDIRFERDTDKREYLATLKMLREMRRSNDDIAFLYVMRKTRDGKVKFVVDSDETEDQALPGMEYEEATSELLSGFSQRSADSELTTDQWGSFFSGYAPLRNGHGEFLVGVDMRADDVYEKLSGIRVAGLGGLFTTLLVSWGIAVWMSRHFKKPIDAIVEQVQAVGAGDFDRKIELRREDELATLLSAINDMTTDLKQARDDNIRLAESLDDAFLEDRPER</sequence>
<feature type="domain" description="HAMP" evidence="8">
    <location>
        <begin position="210"/>
        <end position="262"/>
    </location>
</feature>
<keyword evidence="5" id="KW-0418">Kinase</keyword>
<accession>A0A934S1I9</accession>
<dbReference type="EC" id="2.7.13.3" evidence="2"/>
<keyword evidence="7" id="KW-1133">Transmembrane helix</keyword>
<evidence type="ECO:0000256" key="6">
    <source>
        <dbReference type="ARBA" id="ARBA00023012"/>
    </source>
</evidence>